<sequence>MTLSVLKMYLTGTRKCRKSEKSSNKEKGSGMKNIAILLLALVLIVQPAAAQIQQEDFKPEDMTTFIIQVPHGVEENGLAVGGSTLSAYVFFESYYDGNMNVTMELELPEGFVLHETPVHSFSLQTEYDNWYRLVEFYIPEDMPYGTYTVTATAVVEVEGTKHTIVRTAQLNLASKEEVTDEISVSQLIIPSDEDGYGDPSHLSNTLVVQETSPALKKLLKVTDLKLNKEDFTSTFIGIEITNTGNSTIPVIVTYDILDTKTGEPVKAFKPEIMGISADAACYATLTLSPGSSSLISLPLYISQDAMGGDYLLRVKVKLTGSDWTAVTKEQKITAISRKWGPIITTFIASLLGLTALGFFISRSREIMDRFKTRNLVLIALFGTVSFATINLPMTILWELSHAIFGPFSFLFTGLFNEILLYMLIASLVVLIPKPGVVSLFMMVRFLLGGFITGSFTPITFITLSVNAIILELMLYAAGITSKNPAPENRFKMGIICGFADMTSGYVSFSVWMVLYRLFYSDWYITANILIDGFLYTFIGTWFGISLGNRLKKVAE</sequence>
<comment type="caution">
    <text evidence="2">The sequence shown here is derived from an EMBL/GenBank/DDBJ whole genome shotgun (WGS) entry which is preliminary data.</text>
</comment>
<proteinExistence type="predicted"/>
<keyword evidence="1" id="KW-0812">Transmembrane</keyword>
<keyword evidence="1" id="KW-1133">Transmembrane helix</keyword>
<evidence type="ECO:0000313" key="3">
    <source>
        <dbReference type="Proteomes" id="UP001246244"/>
    </source>
</evidence>
<feature type="transmembrane region" description="Helical" evidence="1">
    <location>
        <begin position="403"/>
        <end position="424"/>
    </location>
</feature>
<feature type="transmembrane region" description="Helical" evidence="1">
    <location>
        <begin position="339"/>
        <end position="360"/>
    </location>
</feature>
<accession>A0ABU2D1Z9</accession>
<reference evidence="3" key="1">
    <citation type="submission" date="2023-07" db="EMBL/GenBank/DDBJ databases">
        <title>Whole-genome sequencing of a new Methanosarcina sp. Z-7115.</title>
        <authorList>
            <person name="Zhilina T.N."/>
            <person name="Merkel A.Y."/>
        </authorList>
    </citation>
    <scope>NUCLEOTIDE SEQUENCE [LARGE SCALE GENOMIC DNA]</scope>
    <source>
        <strain evidence="3">Z-7115</strain>
    </source>
</reference>
<protein>
    <recommendedName>
        <fullName evidence="4">Cell surface protein</fullName>
    </recommendedName>
</protein>
<dbReference type="EMBL" id="JAVKPK010000034">
    <property type="protein sequence ID" value="MDR7666014.1"/>
    <property type="molecule type" value="Genomic_DNA"/>
</dbReference>
<keyword evidence="1" id="KW-0472">Membrane</keyword>
<feature type="transmembrane region" description="Helical" evidence="1">
    <location>
        <begin position="436"/>
        <end position="455"/>
    </location>
</feature>
<evidence type="ECO:0000256" key="1">
    <source>
        <dbReference type="SAM" id="Phobius"/>
    </source>
</evidence>
<dbReference type="RefSeq" id="WP_310576039.1">
    <property type="nucleotide sequence ID" value="NZ_JAVKPK010000034.1"/>
</dbReference>
<feature type="transmembrane region" description="Helical" evidence="1">
    <location>
        <begin position="524"/>
        <end position="544"/>
    </location>
</feature>
<name>A0ABU2D1Z9_9EURY</name>
<evidence type="ECO:0000313" key="2">
    <source>
        <dbReference type="EMBL" id="MDR7666014.1"/>
    </source>
</evidence>
<dbReference type="Proteomes" id="UP001246244">
    <property type="component" value="Unassembled WGS sequence"/>
</dbReference>
<evidence type="ECO:0008006" key="4">
    <source>
        <dbReference type="Google" id="ProtNLM"/>
    </source>
</evidence>
<feature type="transmembrane region" description="Helical" evidence="1">
    <location>
        <begin position="372"/>
        <end position="397"/>
    </location>
</feature>
<feature type="transmembrane region" description="Helical" evidence="1">
    <location>
        <begin position="492"/>
        <end position="518"/>
    </location>
</feature>
<feature type="transmembrane region" description="Helical" evidence="1">
    <location>
        <begin position="461"/>
        <end position="480"/>
    </location>
</feature>
<organism evidence="2 3">
    <name type="scientific">Methanosarcina baikalica</name>
    <dbReference type="NCBI Taxonomy" id="3073890"/>
    <lineage>
        <taxon>Archaea</taxon>
        <taxon>Methanobacteriati</taxon>
        <taxon>Methanobacteriota</taxon>
        <taxon>Stenosarchaea group</taxon>
        <taxon>Methanomicrobia</taxon>
        <taxon>Methanosarcinales</taxon>
        <taxon>Methanosarcinaceae</taxon>
        <taxon>Methanosarcina</taxon>
    </lineage>
</organism>
<gene>
    <name evidence="2" type="ORF">RG963_09560</name>
</gene>
<keyword evidence="3" id="KW-1185">Reference proteome</keyword>